<dbReference type="OrthoDB" id="2354281at2"/>
<dbReference type="AlphaFoldDB" id="A0A235F4W8"/>
<dbReference type="Proteomes" id="UP000215059">
    <property type="component" value="Unassembled WGS sequence"/>
</dbReference>
<protein>
    <submittedName>
        <fullName evidence="2">Glyoxalase</fullName>
    </submittedName>
</protein>
<organism evidence="2 3">
    <name type="scientific">Fictibacillus aquaticus</name>
    <dbReference type="NCBI Taxonomy" id="2021314"/>
    <lineage>
        <taxon>Bacteria</taxon>
        <taxon>Bacillati</taxon>
        <taxon>Bacillota</taxon>
        <taxon>Bacilli</taxon>
        <taxon>Bacillales</taxon>
        <taxon>Fictibacillaceae</taxon>
        <taxon>Fictibacillus</taxon>
    </lineage>
</organism>
<evidence type="ECO:0000259" key="1">
    <source>
        <dbReference type="PROSITE" id="PS51819"/>
    </source>
</evidence>
<dbReference type="Gene3D" id="3.10.180.10">
    <property type="entry name" value="2,3-Dihydroxybiphenyl 1,2-Dioxygenase, domain 1"/>
    <property type="match status" value="1"/>
</dbReference>
<dbReference type="Pfam" id="PF00903">
    <property type="entry name" value="Glyoxalase"/>
    <property type="match status" value="1"/>
</dbReference>
<accession>A0A235F4W8</accession>
<proteinExistence type="predicted"/>
<sequence length="117" mass="13389">MNSPVLAQIGTVFMPVSNIEAARDWYCDLLGIEADGEVQFGHIYVIPLEGTNLVLDSKIYSEEKIVQIPLFHFNTENIEDAYLFMKQKGMDVINDIQHGHYFNFRDPDGNMLMICKC</sequence>
<gene>
    <name evidence="2" type="ORF">CGZ90_18350</name>
</gene>
<evidence type="ECO:0000313" key="2">
    <source>
        <dbReference type="EMBL" id="OYD56311.1"/>
    </source>
</evidence>
<reference evidence="2 3" key="1">
    <citation type="submission" date="2017-07" db="EMBL/GenBank/DDBJ databases">
        <title>Fictibacillus sp. nov. GDSW-R2A3 Genome sequencing and assembly.</title>
        <authorList>
            <person name="Mayilraj S."/>
        </authorList>
    </citation>
    <scope>NUCLEOTIDE SEQUENCE [LARGE SCALE GENOMIC DNA]</scope>
    <source>
        <strain evidence="2 3">GDSW-R2A3</strain>
    </source>
</reference>
<dbReference type="InterPro" id="IPR029068">
    <property type="entry name" value="Glyas_Bleomycin-R_OHBP_Dase"/>
</dbReference>
<dbReference type="InterPro" id="IPR004360">
    <property type="entry name" value="Glyas_Fos-R_dOase_dom"/>
</dbReference>
<dbReference type="RefSeq" id="WP_094253980.1">
    <property type="nucleotide sequence ID" value="NZ_JBHLXL010000004.1"/>
</dbReference>
<dbReference type="InterPro" id="IPR037523">
    <property type="entry name" value="VOC_core"/>
</dbReference>
<keyword evidence="3" id="KW-1185">Reference proteome</keyword>
<dbReference type="EMBL" id="NOII01000021">
    <property type="protein sequence ID" value="OYD56311.1"/>
    <property type="molecule type" value="Genomic_DNA"/>
</dbReference>
<name>A0A235F4W8_9BACL</name>
<comment type="caution">
    <text evidence="2">The sequence shown here is derived from an EMBL/GenBank/DDBJ whole genome shotgun (WGS) entry which is preliminary data.</text>
</comment>
<evidence type="ECO:0000313" key="3">
    <source>
        <dbReference type="Proteomes" id="UP000215059"/>
    </source>
</evidence>
<dbReference type="PROSITE" id="PS51819">
    <property type="entry name" value="VOC"/>
    <property type="match status" value="1"/>
</dbReference>
<feature type="domain" description="VOC" evidence="1">
    <location>
        <begin position="8"/>
        <end position="117"/>
    </location>
</feature>
<dbReference type="SUPFAM" id="SSF54593">
    <property type="entry name" value="Glyoxalase/Bleomycin resistance protein/Dihydroxybiphenyl dioxygenase"/>
    <property type="match status" value="1"/>
</dbReference>